<dbReference type="InterPro" id="IPR022409">
    <property type="entry name" value="PKD/Chitinase_dom"/>
</dbReference>
<dbReference type="NCBIfam" id="TIGR04126">
    <property type="entry name" value="PGF_CTERM"/>
    <property type="match status" value="1"/>
</dbReference>
<feature type="domain" description="PKD" evidence="4">
    <location>
        <begin position="609"/>
        <end position="698"/>
    </location>
</feature>
<dbReference type="GeneID" id="73046993"/>
<feature type="domain" description="PKD" evidence="4">
    <location>
        <begin position="445"/>
        <end position="519"/>
    </location>
</feature>
<feature type="transmembrane region" description="Helical" evidence="3">
    <location>
        <begin position="1166"/>
        <end position="1185"/>
    </location>
</feature>
<dbReference type="InterPro" id="IPR013783">
    <property type="entry name" value="Ig-like_fold"/>
</dbReference>
<keyword evidence="3" id="KW-1133">Transmembrane helix</keyword>
<dbReference type="Pfam" id="PF18911">
    <property type="entry name" value="PKD_4"/>
    <property type="match status" value="3"/>
</dbReference>
<keyword evidence="1" id="KW-0732">Signal</keyword>
<dbReference type="PROSITE" id="PS50093">
    <property type="entry name" value="PKD"/>
    <property type="match status" value="5"/>
</dbReference>
<dbReference type="RefSeq" id="WP_254270319.1">
    <property type="nucleotide sequence ID" value="NZ_CP100401.1"/>
</dbReference>
<evidence type="ECO:0000313" key="6">
    <source>
        <dbReference type="Proteomes" id="UP001595945"/>
    </source>
</evidence>
<reference evidence="5 6" key="1">
    <citation type="journal article" date="2019" name="Int. J. Syst. Evol. Microbiol.">
        <title>The Global Catalogue of Microorganisms (GCM) 10K type strain sequencing project: providing services to taxonomists for standard genome sequencing and annotation.</title>
        <authorList>
            <consortium name="The Broad Institute Genomics Platform"/>
            <consortium name="The Broad Institute Genome Sequencing Center for Infectious Disease"/>
            <person name="Wu L."/>
            <person name="Ma J."/>
        </authorList>
    </citation>
    <scope>NUCLEOTIDE SEQUENCE [LARGE SCALE GENOMIC DNA]</scope>
    <source>
        <strain evidence="5 6">XZYJ18</strain>
    </source>
</reference>
<keyword evidence="6" id="KW-1185">Reference proteome</keyword>
<feature type="domain" description="PKD" evidence="4">
    <location>
        <begin position="696"/>
        <end position="783"/>
    </location>
</feature>
<dbReference type="Proteomes" id="UP001595945">
    <property type="component" value="Unassembled WGS sequence"/>
</dbReference>
<organism evidence="5 6">
    <name type="scientific">Halorussus aquaticus</name>
    <dbReference type="NCBI Taxonomy" id="2953748"/>
    <lineage>
        <taxon>Archaea</taxon>
        <taxon>Methanobacteriati</taxon>
        <taxon>Methanobacteriota</taxon>
        <taxon>Stenosarchaea group</taxon>
        <taxon>Halobacteria</taxon>
        <taxon>Halobacteriales</taxon>
        <taxon>Haladaptataceae</taxon>
        <taxon>Halorussus</taxon>
    </lineage>
</organism>
<feature type="domain" description="PKD" evidence="4">
    <location>
        <begin position="370"/>
        <end position="421"/>
    </location>
</feature>
<dbReference type="SMART" id="SM00089">
    <property type="entry name" value="PKD"/>
    <property type="match status" value="5"/>
</dbReference>
<dbReference type="Gene3D" id="2.60.40.10">
    <property type="entry name" value="Immunoglobulins"/>
    <property type="match status" value="7"/>
</dbReference>
<feature type="region of interest" description="Disordered" evidence="2">
    <location>
        <begin position="783"/>
        <end position="806"/>
    </location>
</feature>
<dbReference type="PANTHER" id="PTHR46182">
    <property type="entry name" value="FI19480P1"/>
    <property type="match status" value="1"/>
</dbReference>
<dbReference type="InterPro" id="IPR000601">
    <property type="entry name" value="PKD_dom"/>
</dbReference>
<dbReference type="InterPro" id="IPR029865">
    <property type="entry name" value="KIAA0319-like"/>
</dbReference>
<sequence length="1189" mass="125260">MNVDRTTILSFGLTVLLVTSALPPGIAGLVGTASADHDDAPVYTVRQPGTNVCYEVRPYSYDHPKMVPEVEVRRNITYEEADVKGSFRNPDWNGFESIESQMDYRYRNDTDPRPGPENVSYKGQISEYAPYLNTQFVYEGWEYATYGKYNWSADGESHLFFYENANGEVSLVVRHDRLYEETGTSSHYPYNGEYGPADGFLEPSPGGGTADWTFDDLPSGEWAYIDDMYPRAEIDDRYVDASGTMFGHRNLAERNSSYERLSEFGGGYFDVHWTWGPGGTDGGAYRGFHNLQRGENVTIDASFTGDVQRWAVRHNTGHDDMNGEMKDLQMDEPLVIERGANCLDAELSADRSRVEAGQSVTFTADEAADSYQWDYDGDGRIDENTTDPSVPHTYENASEYEATVTMVADGREVTASTTVEVKTGEPPSADYIVNDTAGDSEYHVVGESIAFDGSASSDNVALADSYEWRVNGSAKSGERISHTFGAPGEYEVSLTVSDRSGKTDNVTKTVTVVAQDDPTAEVAATPTTVEAGAPITLDASASSDEHGSVESYSWSAPGGDVRDEDGGDPGASVTYGSAGDYQVELTVTDNNGNVDTDSVNVTVGNGSDPNITSHTVPSEVSVSETVAVSASATDNSERSLNYTWTFRQSGTVAERYGPDASYQFDETGTATVELVVTDASGRAVSTDEIPVDVVDRPNAELSVPAETRAGNEVTLDASNSTDQRGEITEYRWDFDGNGTAERTTDAANATVTHAYDSSGTYDPVVTVVDDDGDTDNASATIEVKPEEKAATGGGGGGGGGGSTSLGPPPVVTEVERTGANTALIDVRNGQGDETISAGLPTSDAAARTGVDFRRVAVDLRGDDSHIAFESSASADPPGNAAELTATDESLAYLGLDAKYLDTGVENATVEFTVNRSALGGLASGDDVAVYRYDAGWQRLNATVAESTGDAYRLTATTDGLGTFAVGANRPLAVADAELVSRTVATGNEVTATATVENNGTTTRSAAVTLTLDGSSVASETVEVAPGESAEVTVTGTAPATGTYDVAIGGESVGILTVKETIPANTSVTDVSLNSSTISAGEQVEITATVENTGGEPGERPVTLTMFGEQVATKNVTVPPGETATVTFVRQVDAAGNFTVDVEGKTATLGVTSADDGGVLGKEAPDVPGFGVGTAVVALIGALLLARIRD</sequence>
<dbReference type="CDD" id="cd00146">
    <property type="entry name" value="PKD"/>
    <property type="match status" value="2"/>
</dbReference>
<dbReference type="PANTHER" id="PTHR46182:SF2">
    <property type="entry name" value="FI19480P1"/>
    <property type="match status" value="1"/>
</dbReference>
<proteinExistence type="predicted"/>
<keyword evidence="3" id="KW-0472">Membrane</keyword>
<name>A0ABD5PYX9_9EURY</name>
<dbReference type="GO" id="GO:0030115">
    <property type="term" value="C:S-layer"/>
    <property type="evidence" value="ECO:0007669"/>
    <property type="project" value="UniProtKB-SubCell"/>
</dbReference>
<feature type="domain" description="PKD" evidence="4">
    <location>
        <begin position="518"/>
        <end position="603"/>
    </location>
</feature>
<evidence type="ECO:0000256" key="3">
    <source>
        <dbReference type="SAM" id="Phobius"/>
    </source>
</evidence>
<dbReference type="InterPro" id="IPR035986">
    <property type="entry name" value="PKD_dom_sf"/>
</dbReference>
<dbReference type="Pfam" id="PF22352">
    <property type="entry name" value="K319L-like_PKD"/>
    <property type="match status" value="1"/>
</dbReference>
<feature type="compositionally biased region" description="Gly residues" evidence="2">
    <location>
        <begin position="791"/>
        <end position="803"/>
    </location>
</feature>
<dbReference type="GO" id="GO:0005886">
    <property type="term" value="C:plasma membrane"/>
    <property type="evidence" value="ECO:0007669"/>
    <property type="project" value="UniProtKB-SubCell"/>
</dbReference>
<dbReference type="Pfam" id="PF07705">
    <property type="entry name" value="CARDB"/>
    <property type="match status" value="1"/>
</dbReference>
<evidence type="ECO:0000256" key="1">
    <source>
        <dbReference type="ARBA" id="ARBA00022729"/>
    </source>
</evidence>
<dbReference type="InterPro" id="IPR011635">
    <property type="entry name" value="CARDB"/>
</dbReference>
<evidence type="ECO:0000256" key="2">
    <source>
        <dbReference type="SAM" id="MobiDB-lite"/>
    </source>
</evidence>
<evidence type="ECO:0000313" key="5">
    <source>
        <dbReference type="EMBL" id="MFC4823732.1"/>
    </source>
</evidence>
<dbReference type="InterPro" id="IPR026371">
    <property type="entry name" value="PGF_CTERM"/>
</dbReference>
<dbReference type="AlphaFoldDB" id="A0ABD5PYX9"/>
<dbReference type="Pfam" id="PF00801">
    <property type="entry name" value="PKD"/>
    <property type="match status" value="1"/>
</dbReference>
<feature type="region of interest" description="Disordered" evidence="2">
    <location>
        <begin position="539"/>
        <end position="566"/>
    </location>
</feature>
<accession>A0ABD5PYX9</accession>
<dbReference type="EMBL" id="JBHSHT010000001">
    <property type="protein sequence ID" value="MFC4823732.1"/>
    <property type="molecule type" value="Genomic_DNA"/>
</dbReference>
<dbReference type="SUPFAM" id="SSF49299">
    <property type="entry name" value="PKD domain"/>
    <property type="match status" value="5"/>
</dbReference>
<evidence type="ECO:0000259" key="4">
    <source>
        <dbReference type="PROSITE" id="PS50093"/>
    </source>
</evidence>
<keyword evidence="3" id="KW-0812">Transmembrane</keyword>
<protein>
    <submittedName>
        <fullName evidence="5">PKD domain-containing protein</fullName>
    </submittedName>
</protein>
<comment type="caution">
    <text evidence="5">The sequence shown here is derived from an EMBL/GenBank/DDBJ whole genome shotgun (WGS) entry which is preliminary data.</text>
</comment>
<gene>
    <name evidence="5" type="ORF">ACFO9K_05620</name>
</gene>